<dbReference type="PRINTS" id="PR01021">
    <property type="entry name" value="OMPADOMAIN"/>
</dbReference>
<feature type="non-terminal residue" evidence="7">
    <location>
        <position position="1"/>
    </location>
</feature>
<feature type="compositionally biased region" description="Pro residues" evidence="5">
    <location>
        <begin position="1"/>
        <end position="16"/>
    </location>
</feature>
<feature type="domain" description="OmpA-like" evidence="6">
    <location>
        <begin position="38"/>
        <end position="154"/>
    </location>
</feature>
<evidence type="ECO:0000256" key="5">
    <source>
        <dbReference type="SAM" id="MobiDB-lite"/>
    </source>
</evidence>
<evidence type="ECO:0000313" key="7">
    <source>
        <dbReference type="EMBL" id="MFC3265137.1"/>
    </source>
</evidence>
<evidence type="ECO:0000256" key="2">
    <source>
        <dbReference type="ARBA" id="ARBA00023136"/>
    </source>
</evidence>
<comment type="caution">
    <text evidence="7">The sequence shown here is derived from an EMBL/GenBank/DDBJ whole genome shotgun (WGS) entry which is preliminary data.</text>
</comment>
<dbReference type="InterPro" id="IPR006665">
    <property type="entry name" value="OmpA-like"/>
</dbReference>
<evidence type="ECO:0000256" key="1">
    <source>
        <dbReference type="ARBA" id="ARBA00004442"/>
    </source>
</evidence>
<sequence>AAPAAPPPRAVLPARPPAGADVTDAPVGDGVNVRPGGREDFIVNVGRRVFFTEGSATLTAIARETLDSQAAWLKRYPHWRAKIQGFADDPGSDRDNLELGMRRARAVMDYLVARGVAAGRLRVKSYGREADRLVRACADEACKAQNRRVITNLE</sequence>
<dbReference type="Gene3D" id="3.30.1330.60">
    <property type="entry name" value="OmpA-like domain"/>
    <property type="match status" value="1"/>
</dbReference>
<organism evidence="7 8">
    <name type="scientific">Camelimonas abortus</name>
    <dbReference type="NCBI Taxonomy" id="1017184"/>
    <lineage>
        <taxon>Bacteria</taxon>
        <taxon>Pseudomonadati</taxon>
        <taxon>Pseudomonadota</taxon>
        <taxon>Alphaproteobacteria</taxon>
        <taxon>Hyphomicrobiales</taxon>
        <taxon>Chelatococcaceae</taxon>
        <taxon>Camelimonas</taxon>
    </lineage>
</organism>
<dbReference type="InterPro" id="IPR050330">
    <property type="entry name" value="Bact_OuterMem_StrucFunc"/>
</dbReference>
<evidence type="ECO:0000256" key="3">
    <source>
        <dbReference type="ARBA" id="ARBA00023237"/>
    </source>
</evidence>
<keyword evidence="8" id="KW-1185">Reference proteome</keyword>
<protein>
    <submittedName>
        <fullName evidence="7">OmpA family protein</fullName>
    </submittedName>
</protein>
<name>A0ABV7LC49_9HYPH</name>
<dbReference type="EMBL" id="JBHRUV010000012">
    <property type="protein sequence ID" value="MFC3265137.1"/>
    <property type="molecule type" value="Genomic_DNA"/>
</dbReference>
<keyword evidence="2 4" id="KW-0472">Membrane</keyword>
<evidence type="ECO:0000259" key="6">
    <source>
        <dbReference type="PROSITE" id="PS51123"/>
    </source>
</evidence>
<feature type="region of interest" description="Disordered" evidence="5">
    <location>
        <begin position="1"/>
        <end position="29"/>
    </location>
</feature>
<dbReference type="PROSITE" id="PS51123">
    <property type="entry name" value="OMPA_2"/>
    <property type="match status" value="1"/>
</dbReference>
<proteinExistence type="predicted"/>
<dbReference type="PANTHER" id="PTHR30329:SF21">
    <property type="entry name" value="LIPOPROTEIN YIAD-RELATED"/>
    <property type="match status" value="1"/>
</dbReference>
<dbReference type="InterPro" id="IPR036737">
    <property type="entry name" value="OmpA-like_sf"/>
</dbReference>
<evidence type="ECO:0000313" key="8">
    <source>
        <dbReference type="Proteomes" id="UP001595536"/>
    </source>
</evidence>
<keyword evidence="3" id="KW-0998">Cell outer membrane</keyword>
<dbReference type="InterPro" id="IPR006664">
    <property type="entry name" value="OMP_bac"/>
</dbReference>
<reference evidence="8" key="1">
    <citation type="journal article" date="2019" name="Int. J. Syst. Evol. Microbiol.">
        <title>The Global Catalogue of Microorganisms (GCM) 10K type strain sequencing project: providing services to taxonomists for standard genome sequencing and annotation.</title>
        <authorList>
            <consortium name="The Broad Institute Genomics Platform"/>
            <consortium name="The Broad Institute Genome Sequencing Center for Infectious Disease"/>
            <person name="Wu L."/>
            <person name="Ma J."/>
        </authorList>
    </citation>
    <scope>NUCLEOTIDE SEQUENCE [LARGE SCALE GENOMIC DNA]</scope>
    <source>
        <strain evidence="8">CCM 7941</strain>
    </source>
</reference>
<gene>
    <name evidence="7" type="ORF">ACFOEX_02025</name>
</gene>
<dbReference type="PANTHER" id="PTHR30329">
    <property type="entry name" value="STATOR ELEMENT OF FLAGELLAR MOTOR COMPLEX"/>
    <property type="match status" value="1"/>
</dbReference>
<evidence type="ECO:0000256" key="4">
    <source>
        <dbReference type="PROSITE-ProRule" id="PRU00473"/>
    </source>
</evidence>
<accession>A0ABV7LC49</accession>
<dbReference type="SUPFAM" id="SSF103088">
    <property type="entry name" value="OmpA-like"/>
    <property type="match status" value="1"/>
</dbReference>
<dbReference type="RefSeq" id="WP_376868684.1">
    <property type="nucleotide sequence ID" value="NZ_JBHRUV010000012.1"/>
</dbReference>
<comment type="subcellular location">
    <subcellularLocation>
        <location evidence="1">Cell outer membrane</location>
    </subcellularLocation>
</comment>
<dbReference type="Pfam" id="PF00691">
    <property type="entry name" value="OmpA"/>
    <property type="match status" value="1"/>
</dbReference>
<dbReference type="Proteomes" id="UP001595536">
    <property type="component" value="Unassembled WGS sequence"/>
</dbReference>
<dbReference type="CDD" id="cd07185">
    <property type="entry name" value="OmpA_C-like"/>
    <property type="match status" value="1"/>
</dbReference>